<feature type="chain" id="PRO_5046515975" evidence="1">
    <location>
        <begin position="22"/>
        <end position="183"/>
    </location>
</feature>
<organism evidence="2 3">
    <name type="scientific">Winogradskyella pulchriflava</name>
    <dbReference type="NCBI Taxonomy" id="1110688"/>
    <lineage>
        <taxon>Bacteria</taxon>
        <taxon>Pseudomonadati</taxon>
        <taxon>Bacteroidota</taxon>
        <taxon>Flavobacteriia</taxon>
        <taxon>Flavobacteriales</taxon>
        <taxon>Flavobacteriaceae</taxon>
        <taxon>Winogradskyella</taxon>
    </lineage>
</organism>
<name>A0ABV6Q8R0_9FLAO</name>
<proteinExistence type="predicted"/>
<dbReference type="Pfam" id="PF19765">
    <property type="entry name" value="DUF6252"/>
    <property type="match status" value="1"/>
</dbReference>
<keyword evidence="3" id="KW-1185">Reference proteome</keyword>
<evidence type="ECO:0000313" key="3">
    <source>
        <dbReference type="Proteomes" id="UP001589832"/>
    </source>
</evidence>
<dbReference type="EMBL" id="JBHLTQ010000003">
    <property type="protein sequence ID" value="MFC0604302.1"/>
    <property type="molecule type" value="Genomic_DNA"/>
</dbReference>
<protein>
    <submittedName>
        <fullName evidence="2">DUF6252 family protein</fullName>
    </submittedName>
</protein>
<sequence length="183" mass="19611">MKKILFLLMTVTLLFACSSSSDDSDGFGNLNGTYISARVNGDSFLANGEEFGAATISASMSSSGSFFSFGIAGVDLNGSLSGQGDGIVLGFTGLDFDLVVDGFEIDNQVESDFIFVGAYGSSSMEEDDIEFVEDSGYLKVTDIDKNAQVISGEFRFDVYNATNGQTIEIRQGVFNEIEYTIQN</sequence>
<dbReference type="RefSeq" id="WP_386061676.1">
    <property type="nucleotide sequence ID" value="NZ_JBHLTQ010000003.1"/>
</dbReference>
<dbReference type="Proteomes" id="UP001589832">
    <property type="component" value="Unassembled WGS sequence"/>
</dbReference>
<comment type="caution">
    <text evidence="2">The sequence shown here is derived from an EMBL/GenBank/DDBJ whole genome shotgun (WGS) entry which is preliminary data.</text>
</comment>
<dbReference type="InterPro" id="IPR046219">
    <property type="entry name" value="DUF6252"/>
</dbReference>
<feature type="signal peptide" evidence="1">
    <location>
        <begin position="1"/>
        <end position="21"/>
    </location>
</feature>
<evidence type="ECO:0000256" key="1">
    <source>
        <dbReference type="SAM" id="SignalP"/>
    </source>
</evidence>
<keyword evidence="1" id="KW-0732">Signal</keyword>
<evidence type="ECO:0000313" key="2">
    <source>
        <dbReference type="EMBL" id="MFC0604302.1"/>
    </source>
</evidence>
<dbReference type="PROSITE" id="PS51257">
    <property type="entry name" value="PROKAR_LIPOPROTEIN"/>
    <property type="match status" value="1"/>
</dbReference>
<accession>A0ABV6Q8R0</accession>
<reference evidence="2 3" key="1">
    <citation type="submission" date="2024-09" db="EMBL/GenBank/DDBJ databases">
        <authorList>
            <person name="Sun Q."/>
            <person name="Mori K."/>
        </authorList>
    </citation>
    <scope>NUCLEOTIDE SEQUENCE [LARGE SCALE GENOMIC DNA]</scope>
    <source>
        <strain evidence="2 3">NCAIM B.02481</strain>
    </source>
</reference>
<gene>
    <name evidence="2" type="ORF">ACFFGA_07045</name>
</gene>